<protein>
    <submittedName>
        <fullName evidence="3">Potassium voltage-gated channel subfamily H member 2-like</fullName>
    </submittedName>
</protein>
<reference evidence="3" key="1">
    <citation type="submission" date="2025-08" db="UniProtKB">
        <authorList>
            <consortium name="RefSeq"/>
        </authorList>
    </citation>
    <scope>IDENTIFICATION</scope>
    <source>
        <tissue evidence="3">Spleen</tissue>
    </source>
</reference>
<feature type="compositionally biased region" description="Pro residues" evidence="1">
    <location>
        <begin position="103"/>
        <end position="112"/>
    </location>
</feature>
<proteinExistence type="predicted"/>
<dbReference type="InParanoid" id="A0A6P5JG97"/>
<feature type="compositionally biased region" description="Basic and acidic residues" evidence="1">
    <location>
        <begin position="69"/>
        <end position="90"/>
    </location>
</feature>
<accession>A0A6P5JG97</accession>
<sequence>MLPTLLPAAEDPHPANCSIPRRKRRRRKRRRRKRRRRQRHGSPGQRHAAKARQVGPSRERRGGWGRRVGSKDPPAHEPPRFEHSSSDRCRFGSPGDGTAPAPFECPRPPGSPSPGRKNEVLFRCHHRNFSHVDPASTDRDLKPLIG</sequence>
<dbReference type="RefSeq" id="XP_020832438.1">
    <property type="nucleotide sequence ID" value="XM_020976779.1"/>
</dbReference>
<name>A0A6P5JG97_PHACI</name>
<gene>
    <name evidence="3" type="primary">LOC110201248</name>
</gene>
<dbReference type="KEGG" id="pcw:110201248"/>
<dbReference type="Proteomes" id="UP000515140">
    <property type="component" value="Unplaced"/>
</dbReference>
<feature type="compositionally biased region" description="Basic residues" evidence="1">
    <location>
        <begin position="20"/>
        <end position="40"/>
    </location>
</feature>
<keyword evidence="2" id="KW-1185">Reference proteome</keyword>
<evidence type="ECO:0000313" key="2">
    <source>
        <dbReference type="Proteomes" id="UP000515140"/>
    </source>
</evidence>
<feature type="region of interest" description="Disordered" evidence="1">
    <location>
        <begin position="1"/>
        <end position="119"/>
    </location>
</feature>
<evidence type="ECO:0000313" key="3">
    <source>
        <dbReference type="RefSeq" id="XP_020832438.1"/>
    </source>
</evidence>
<evidence type="ECO:0000256" key="1">
    <source>
        <dbReference type="SAM" id="MobiDB-lite"/>
    </source>
</evidence>
<dbReference type="GeneID" id="110201248"/>
<organism evidence="2 3">
    <name type="scientific">Phascolarctos cinereus</name>
    <name type="common">Koala</name>
    <dbReference type="NCBI Taxonomy" id="38626"/>
    <lineage>
        <taxon>Eukaryota</taxon>
        <taxon>Metazoa</taxon>
        <taxon>Chordata</taxon>
        <taxon>Craniata</taxon>
        <taxon>Vertebrata</taxon>
        <taxon>Euteleostomi</taxon>
        <taxon>Mammalia</taxon>
        <taxon>Metatheria</taxon>
        <taxon>Diprotodontia</taxon>
        <taxon>Phascolarctidae</taxon>
        <taxon>Phascolarctos</taxon>
    </lineage>
</organism>
<dbReference type="AlphaFoldDB" id="A0A6P5JG97"/>